<proteinExistence type="inferred from homology"/>
<dbReference type="GO" id="GO:0005524">
    <property type="term" value="F:ATP binding"/>
    <property type="evidence" value="ECO:0007669"/>
    <property type="project" value="UniProtKB-KW"/>
</dbReference>
<keyword evidence="11" id="KW-0267">Excision nuclease</keyword>
<keyword evidence="8" id="KW-0863">Zinc-finger</keyword>
<dbReference type="RefSeq" id="WP_150150319.1">
    <property type="nucleotide sequence ID" value="NZ_VTCY01000001.1"/>
</dbReference>
<evidence type="ECO:0000256" key="9">
    <source>
        <dbReference type="ARBA" id="ARBA00022833"/>
    </source>
</evidence>
<evidence type="ECO:0000256" key="12">
    <source>
        <dbReference type="ARBA" id="ARBA00023125"/>
    </source>
</evidence>
<dbReference type="GO" id="GO:0003677">
    <property type="term" value="F:DNA binding"/>
    <property type="evidence" value="ECO:0007669"/>
    <property type="project" value="UniProtKB-KW"/>
</dbReference>
<evidence type="ECO:0000256" key="2">
    <source>
        <dbReference type="ARBA" id="ARBA00022490"/>
    </source>
</evidence>
<keyword evidence="5" id="KW-0547">Nucleotide-binding</keyword>
<dbReference type="GO" id="GO:0009380">
    <property type="term" value="C:excinuclease repair complex"/>
    <property type="evidence" value="ECO:0007669"/>
    <property type="project" value="InterPro"/>
</dbReference>
<dbReference type="Gene3D" id="1.20.1580.10">
    <property type="entry name" value="ABC transporter ATPase like domain"/>
    <property type="match status" value="3"/>
</dbReference>
<dbReference type="GO" id="GO:0005737">
    <property type="term" value="C:cytoplasm"/>
    <property type="evidence" value="ECO:0007669"/>
    <property type="project" value="UniProtKB-SubCell"/>
</dbReference>
<dbReference type="Pfam" id="PF17760">
    <property type="entry name" value="UvrA_inter"/>
    <property type="match status" value="1"/>
</dbReference>
<keyword evidence="12" id="KW-0238">DNA-binding</keyword>
<dbReference type="NCBIfam" id="TIGR00630">
    <property type="entry name" value="uvra"/>
    <property type="match status" value="1"/>
</dbReference>
<sequence>MSGGVISIRGAGQHNLKNIDLDLPKGKLIVITGVSGSGKSSLAFDTLYAEGQRRYVESLSPYARQFLNLHAKPDVDHIDGLSPAISVSQKHCHKNPRSTVSTVTEIHDYLRLMYARIGVPHSPATGKPISRLSASRIAQEVVGLPIGTKLHILAPITQAKGGELLKSIAEMRRLGYTRLKIDDTVYDINEIPPLQRDSTHKIYVVVDRVVIAQEKSNRIPSSVENALLIGKGIMHVEIVSLPQDCAAQEYQPGQILVFSEHFICPESGFHIGEVEPRLFSFNTVCGACKHCLGMGRNHAIDINLVVPNTELSILEGAIDPMGPIRPPANTYHGPSFAHQCAHEIALIAKMHAIDLSIPWCKMDEGLRNVILFGNKDGTLNTEFKPAGSRGILGLLNESGNIVAEKIAERYSVSSTCPHCMGFRLSPESLSVKIDGKHIGEVCALSVDEAIAWCEGLPSKLSEYENAVCTKLLEEVVKRLKFLSNVGLSHLTLDRESRTLSGGESQRIKLASQIGSGLTGVLYVLDEPSIGLHQRDNALLINTLKNLRDMGNTVVVIEHDDEMMLNADHIVDVGPGAGTHGGEIVAQGTTEDIAASKESITGKYLSGEMRIDPPKGKKSFTNWIEIKGARKNNLQNVDVKIPIGGFTCVTGVSGSGKSSLIWDTLYKYALHRVDGEPIRPDIECDTILGLENIDKVIEIDQSPIGRTPASNPATYVGLFSHIRTWFAGLPLAKSRGYTVSRFSFNAKGGRCETCRGDGYIRIEMHFLPDMYVKCEECHGLRYNRETLDVTYKGKSIADVLCMTVDEALECFNAIPLIKEKLHALQEVGMGYVRIGQPSTTLSGGESQRVKLSKELSKRSTGRTLYILDEPTTGLHISDVKNLLRILHMLAKLGNTVVVIEHNLHVVKTADYVIDIGPEGGDRGGSVVAFGPPAELVKQYPNSITAQYLLPYLQNSKT</sequence>
<dbReference type="InterPro" id="IPR004602">
    <property type="entry name" value="UvrA"/>
</dbReference>
<dbReference type="Gene3D" id="3.30.190.20">
    <property type="match status" value="1"/>
</dbReference>
<keyword evidence="13" id="KW-0234">DNA repair</keyword>
<dbReference type="InterPro" id="IPR041102">
    <property type="entry name" value="UvrA_inter"/>
</dbReference>
<keyword evidence="2" id="KW-0963">Cytoplasm</keyword>
<organism evidence="18">
    <name type="scientific">Anaplasma marginale</name>
    <dbReference type="NCBI Taxonomy" id="770"/>
    <lineage>
        <taxon>Bacteria</taxon>
        <taxon>Pseudomonadati</taxon>
        <taxon>Pseudomonadota</taxon>
        <taxon>Alphaproteobacteria</taxon>
        <taxon>Rickettsiales</taxon>
        <taxon>Anaplasmataceae</taxon>
        <taxon>Anaplasma</taxon>
    </lineage>
</organism>
<evidence type="ECO:0000256" key="3">
    <source>
        <dbReference type="ARBA" id="ARBA00022723"/>
    </source>
</evidence>
<dbReference type="Gene3D" id="3.40.50.300">
    <property type="entry name" value="P-loop containing nucleotide triphosphate hydrolases"/>
    <property type="match status" value="3"/>
</dbReference>
<comment type="similarity">
    <text evidence="14">Belongs to the ABC transporter superfamily. UvrA family.</text>
</comment>
<dbReference type="GO" id="GO:0016887">
    <property type="term" value="F:ATP hydrolysis activity"/>
    <property type="evidence" value="ECO:0007669"/>
    <property type="project" value="InterPro"/>
</dbReference>
<accession>A0A643CM67</accession>
<evidence type="ECO:0000256" key="7">
    <source>
        <dbReference type="ARBA" id="ARBA00022769"/>
    </source>
</evidence>
<evidence type="ECO:0000256" key="6">
    <source>
        <dbReference type="ARBA" id="ARBA00022763"/>
    </source>
</evidence>
<comment type="subcellular location">
    <subcellularLocation>
        <location evidence="1">Cytoplasm</location>
    </subcellularLocation>
</comment>
<dbReference type="GO" id="GO:0004518">
    <property type="term" value="F:nuclease activity"/>
    <property type="evidence" value="ECO:0007669"/>
    <property type="project" value="UniProtKB-KW"/>
</dbReference>
<evidence type="ECO:0000256" key="4">
    <source>
        <dbReference type="ARBA" id="ARBA00022737"/>
    </source>
</evidence>
<evidence type="ECO:0000256" key="11">
    <source>
        <dbReference type="ARBA" id="ARBA00022881"/>
    </source>
</evidence>
<keyword evidence="18" id="KW-0378">Hydrolase</keyword>
<evidence type="ECO:0000256" key="13">
    <source>
        <dbReference type="ARBA" id="ARBA00023204"/>
    </source>
</evidence>
<gene>
    <name evidence="18" type="primary">uvrA</name>
    <name evidence="18" type="ORF">FY207_00440</name>
</gene>
<dbReference type="PANTHER" id="PTHR43152">
    <property type="entry name" value="UVRABC SYSTEM PROTEIN A"/>
    <property type="match status" value="1"/>
</dbReference>
<dbReference type="PROSITE" id="PS00211">
    <property type="entry name" value="ABC_TRANSPORTER_1"/>
    <property type="match status" value="2"/>
</dbReference>
<dbReference type="InterPro" id="IPR041552">
    <property type="entry name" value="UvrA_DNA-bd"/>
</dbReference>
<dbReference type="InterPro" id="IPR017871">
    <property type="entry name" value="ABC_transporter-like_CS"/>
</dbReference>
<dbReference type="AlphaFoldDB" id="A0A643CM67"/>
<evidence type="ECO:0000256" key="15">
    <source>
        <dbReference type="ARBA" id="ARBA00039316"/>
    </source>
</evidence>
<evidence type="ECO:0000256" key="1">
    <source>
        <dbReference type="ARBA" id="ARBA00004496"/>
    </source>
</evidence>
<dbReference type="InterPro" id="IPR027417">
    <property type="entry name" value="P-loop_NTPase"/>
</dbReference>
<comment type="caution">
    <text evidence="18">The sequence shown here is derived from an EMBL/GenBank/DDBJ whole genome shotgun (WGS) entry which is preliminary data.</text>
</comment>
<evidence type="ECO:0000313" key="18">
    <source>
        <dbReference type="EMBL" id="KAB0452836.1"/>
    </source>
</evidence>
<evidence type="ECO:0000256" key="14">
    <source>
        <dbReference type="ARBA" id="ARBA00038000"/>
    </source>
</evidence>
<keyword evidence="7" id="KW-0228">DNA excision</keyword>
<dbReference type="NCBIfam" id="NF001503">
    <property type="entry name" value="PRK00349.1"/>
    <property type="match status" value="1"/>
</dbReference>
<dbReference type="PROSITE" id="PS50893">
    <property type="entry name" value="ABC_TRANSPORTER_2"/>
    <property type="match status" value="1"/>
</dbReference>
<evidence type="ECO:0000256" key="10">
    <source>
        <dbReference type="ARBA" id="ARBA00022840"/>
    </source>
</evidence>
<keyword evidence="6" id="KW-0227">DNA damage</keyword>
<evidence type="ECO:0000256" key="5">
    <source>
        <dbReference type="ARBA" id="ARBA00022741"/>
    </source>
</evidence>
<dbReference type="EMBL" id="VTCY01000001">
    <property type="protein sequence ID" value="KAB0452836.1"/>
    <property type="molecule type" value="Genomic_DNA"/>
</dbReference>
<feature type="domain" description="ABC transporter" evidence="17">
    <location>
        <begin position="617"/>
        <end position="947"/>
    </location>
</feature>
<keyword evidence="4" id="KW-0677">Repeat</keyword>
<keyword evidence="10" id="KW-0067">ATP-binding</keyword>
<dbReference type="GO" id="GO:0008270">
    <property type="term" value="F:zinc ion binding"/>
    <property type="evidence" value="ECO:0007669"/>
    <property type="project" value="UniProtKB-KW"/>
</dbReference>
<evidence type="ECO:0000256" key="8">
    <source>
        <dbReference type="ARBA" id="ARBA00022771"/>
    </source>
</evidence>
<dbReference type="InterPro" id="IPR003439">
    <property type="entry name" value="ABC_transporter-like_ATP-bd"/>
</dbReference>
<name>A0A643CM67_ANAMA</name>
<evidence type="ECO:0000256" key="16">
    <source>
        <dbReference type="ARBA" id="ARBA00042156"/>
    </source>
</evidence>
<evidence type="ECO:0000259" key="17">
    <source>
        <dbReference type="PROSITE" id="PS50893"/>
    </source>
</evidence>
<reference evidence="18" key="1">
    <citation type="submission" date="2019-08" db="EMBL/GenBank/DDBJ databases">
        <authorList>
            <person name="Amaro Estrada I."/>
            <person name="Quiroz Castaneda R.E."/>
            <person name="Martinez Ocampo F."/>
            <person name="Rodriguez Camarillo S.D."/>
        </authorList>
    </citation>
    <scope>NUCLEOTIDE SEQUENCE</scope>
    <source>
        <strain evidence="18">MEX-30-184-02</strain>
    </source>
</reference>
<dbReference type="PANTHER" id="PTHR43152:SF3">
    <property type="entry name" value="UVRABC SYSTEM PROTEIN A"/>
    <property type="match status" value="1"/>
</dbReference>
<keyword evidence="9" id="KW-0862">Zinc</keyword>
<keyword evidence="3" id="KW-0479">Metal-binding</keyword>
<protein>
    <recommendedName>
        <fullName evidence="15">UvrABC system protein A</fullName>
    </recommendedName>
    <alternativeName>
        <fullName evidence="16">Excinuclease ABC subunit A</fullName>
    </alternativeName>
</protein>
<dbReference type="CDD" id="cd03271">
    <property type="entry name" value="ABC_UvrA_II"/>
    <property type="match status" value="1"/>
</dbReference>
<dbReference type="Pfam" id="PF17755">
    <property type="entry name" value="UvrA_DNA-bind"/>
    <property type="match status" value="1"/>
</dbReference>
<dbReference type="GO" id="GO:0006289">
    <property type="term" value="P:nucleotide-excision repair"/>
    <property type="evidence" value="ECO:0007669"/>
    <property type="project" value="InterPro"/>
</dbReference>
<dbReference type="SUPFAM" id="SSF52540">
    <property type="entry name" value="P-loop containing nucleoside triphosphate hydrolases"/>
    <property type="match status" value="2"/>
</dbReference>
<dbReference type="Gene3D" id="1.10.8.280">
    <property type="entry name" value="ABC transporter ATPase domain-like"/>
    <property type="match status" value="1"/>
</dbReference>